<sequence>MDTDRAGDDVRIVTAIDISWACEHCGADQRSAWPLVLELRPGLTWDGLHPAVTLDCAECGEGAIPGLPFVILPLTADGVPAAFAVVPPVPGGPDPEGALDELRHYLPPEAVNGTIPVLWPSGEGAFRRPVAESLLERDHVAERLGYAAEQRPVTEAVIDLLLVSSIDEARAAVARQPALLSARAPDVVAEFVSRLPVPDASGPLAEALVRFLEALRGDPDDAALGEAVEAFTLRREEAVRTLAAEGRRRVEWLDAHPDAGDEDWDRAVAEADALLGMAGAVRDRTTLLFGAGTALLSRQRRSTEEIERAIAFLEESRTLALAFDDEEGAVRAATHLAIGLTLRTGRDDEGAGLRRAEQLHGEAMEFHRARGNGPELARSATNRAQALLQLAETETGDARTGALERAAALCREALPLRPREANPVDWAYTAMNLAIIMIRLAEGSLADHRRAVEESAGLLRSAYDLFSAAEDHEAALRGSLELAMALSGLADRLHREARREAVLAAAESIGFALPEDDADPVAFCRTLVVNPMMYGLRSAPPEIRDAVEAVPSGAAAGLLAEAASVARRGTREAAEAGNLLLRSRFARVCAEVADLRYRSSDALIEALEAARPLIDPGFAPADARETACRLADLLSEREQWPRAWRAYTDCLALQEAELRDAESPEERLRVLEQHPLVARAAAYAGVRCGDLAGAVRVLERTRLRTFDVTVGESRPGRAGLLRWEAPTLEDIGRAATPQRPVLYAWNVPSGGALVLVGRDGAGRVTLRSFPAPQSSGDFIALLLRVDDQAQGLVTAQAADADLAPPIARMAEALGELVQPVVDALLADGLTQVAIVPCGPLALVPWAAALVTDPATGRRTPVAELVTISTAPSAAALALTRRRAGHAGRNGPVVVLADPEKPDLPPLPGARREARAIEEALPGQVTVLSGRDATVTALAARARGCRILHLACHGFNNPAESQLMRVSLSDGDLTLDGIRDLAPLGSRLVFLSACQTGHVDLARLPDSMIGLPLAFLTAGSAAVLCSLWPVSDEATALLVGRFYRELTRMARDGEDDDVALALRRAQRWLRTLTDARPWRLTRDAVPAGEDADDGRRPYSDPYFWAGFAVVGS</sequence>
<proteinExistence type="predicted"/>
<accession>A0ABQ3YE17</accession>
<dbReference type="InterPro" id="IPR011990">
    <property type="entry name" value="TPR-like_helical_dom_sf"/>
</dbReference>
<name>A0ABQ3YE17_9ACTN</name>
<evidence type="ECO:0000313" key="2">
    <source>
        <dbReference type="EMBL" id="GID78239.1"/>
    </source>
</evidence>
<feature type="domain" description="CHAT" evidence="1">
    <location>
        <begin position="811"/>
        <end position="1111"/>
    </location>
</feature>
<dbReference type="RefSeq" id="WP_203772984.1">
    <property type="nucleotide sequence ID" value="NZ_BAAABO010000028.1"/>
</dbReference>
<comment type="caution">
    <text evidence="2">The sequence shown here is derived from an EMBL/GenBank/DDBJ whole genome shotgun (WGS) entry which is preliminary data.</text>
</comment>
<dbReference type="Pfam" id="PF12770">
    <property type="entry name" value="CHAT"/>
    <property type="match status" value="1"/>
</dbReference>
<keyword evidence="3" id="KW-1185">Reference proteome</keyword>
<organism evidence="2 3">
    <name type="scientific">Paractinoplanes deccanensis</name>
    <dbReference type="NCBI Taxonomy" id="113561"/>
    <lineage>
        <taxon>Bacteria</taxon>
        <taxon>Bacillati</taxon>
        <taxon>Actinomycetota</taxon>
        <taxon>Actinomycetes</taxon>
        <taxon>Micromonosporales</taxon>
        <taxon>Micromonosporaceae</taxon>
        <taxon>Paractinoplanes</taxon>
    </lineage>
</organism>
<evidence type="ECO:0000313" key="3">
    <source>
        <dbReference type="Proteomes" id="UP000609879"/>
    </source>
</evidence>
<dbReference type="SUPFAM" id="SSF48452">
    <property type="entry name" value="TPR-like"/>
    <property type="match status" value="1"/>
</dbReference>
<dbReference type="EMBL" id="BOMI01000144">
    <property type="protein sequence ID" value="GID78239.1"/>
    <property type="molecule type" value="Genomic_DNA"/>
</dbReference>
<evidence type="ECO:0000259" key="1">
    <source>
        <dbReference type="Pfam" id="PF12770"/>
    </source>
</evidence>
<reference evidence="2 3" key="1">
    <citation type="submission" date="2021-01" db="EMBL/GenBank/DDBJ databases">
        <title>Whole genome shotgun sequence of Actinoplanes deccanensis NBRC 13994.</title>
        <authorList>
            <person name="Komaki H."/>
            <person name="Tamura T."/>
        </authorList>
    </citation>
    <scope>NUCLEOTIDE SEQUENCE [LARGE SCALE GENOMIC DNA]</scope>
    <source>
        <strain evidence="2 3">NBRC 13994</strain>
    </source>
</reference>
<dbReference type="Proteomes" id="UP000609879">
    <property type="component" value="Unassembled WGS sequence"/>
</dbReference>
<gene>
    <name evidence="2" type="ORF">Ade02nite_68800</name>
</gene>
<dbReference type="InterPro" id="IPR024983">
    <property type="entry name" value="CHAT_dom"/>
</dbReference>
<protein>
    <recommendedName>
        <fullName evidence="1">CHAT domain-containing protein</fullName>
    </recommendedName>
</protein>